<accession>A0ABR1WRM4</accession>
<sequence>MRALRYHGPGGLHLQHNMREPERLQHQVKLPFLQPRRGQLPLLSRLCRPHGVGRRLSDYICMDTRFAHKLADLIPYEIGEALVEAALGRLTRYGASCG</sequence>
<dbReference type="EMBL" id="JAQQWL010000002">
    <property type="protein sequence ID" value="KAK8085912.1"/>
    <property type="molecule type" value="Genomic_DNA"/>
</dbReference>
<comment type="caution">
    <text evidence="1">The sequence shown here is derived from an EMBL/GenBank/DDBJ whole genome shotgun (WGS) entry which is preliminary data.</text>
</comment>
<evidence type="ECO:0000313" key="1">
    <source>
        <dbReference type="EMBL" id="KAK8085912.1"/>
    </source>
</evidence>
<dbReference type="Proteomes" id="UP001480595">
    <property type="component" value="Unassembled WGS sequence"/>
</dbReference>
<dbReference type="RefSeq" id="XP_066720436.1">
    <property type="nucleotide sequence ID" value="XM_066852295.1"/>
</dbReference>
<gene>
    <name evidence="1" type="ORF">PG994_000886</name>
</gene>
<organism evidence="1 2">
    <name type="scientific">Apiospora phragmitis</name>
    <dbReference type="NCBI Taxonomy" id="2905665"/>
    <lineage>
        <taxon>Eukaryota</taxon>
        <taxon>Fungi</taxon>
        <taxon>Dikarya</taxon>
        <taxon>Ascomycota</taxon>
        <taxon>Pezizomycotina</taxon>
        <taxon>Sordariomycetes</taxon>
        <taxon>Xylariomycetidae</taxon>
        <taxon>Amphisphaeriales</taxon>
        <taxon>Apiosporaceae</taxon>
        <taxon>Apiospora</taxon>
    </lineage>
</organism>
<keyword evidence="2" id="KW-1185">Reference proteome</keyword>
<reference evidence="1 2" key="1">
    <citation type="submission" date="2023-01" db="EMBL/GenBank/DDBJ databases">
        <title>Analysis of 21 Apiospora genomes using comparative genomics revels a genus with tremendous synthesis potential of carbohydrate active enzymes and secondary metabolites.</title>
        <authorList>
            <person name="Sorensen T."/>
        </authorList>
    </citation>
    <scope>NUCLEOTIDE SEQUENCE [LARGE SCALE GENOMIC DNA]</scope>
    <source>
        <strain evidence="1 2">CBS 135458</strain>
    </source>
</reference>
<dbReference type="GeneID" id="92085358"/>
<protein>
    <submittedName>
        <fullName evidence="1">Uncharacterized protein</fullName>
    </submittedName>
</protein>
<evidence type="ECO:0000313" key="2">
    <source>
        <dbReference type="Proteomes" id="UP001480595"/>
    </source>
</evidence>
<proteinExistence type="predicted"/>
<name>A0ABR1WRM4_9PEZI</name>